<dbReference type="Gene3D" id="3.30.470.20">
    <property type="entry name" value="ATP-grasp fold, B domain"/>
    <property type="match status" value="1"/>
</dbReference>
<evidence type="ECO:0008006" key="3">
    <source>
        <dbReference type="Google" id="ProtNLM"/>
    </source>
</evidence>
<dbReference type="RefSeq" id="WP_277191009.1">
    <property type="nucleotide sequence ID" value="NZ_JAROAV010000010.1"/>
</dbReference>
<dbReference type="Proteomes" id="UP001528912">
    <property type="component" value="Unassembled WGS sequence"/>
</dbReference>
<evidence type="ECO:0000313" key="1">
    <source>
        <dbReference type="EMBL" id="MDF8263242.1"/>
    </source>
</evidence>
<dbReference type="SUPFAM" id="SSF56059">
    <property type="entry name" value="Glutathione synthetase ATP-binding domain-like"/>
    <property type="match status" value="1"/>
</dbReference>
<keyword evidence="2" id="KW-1185">Reference proteome</keyword>
<protein>
    <recommendedName>
        <fullName evidence="3">ATP-grasp domain-containing protein</fullName>
    </recommendedName>
</protein>
<comment type="caution">
    <text evidence="1">The sequence shown here is derived from an EMBL/GenBank/DDBJ whole genome shotgun (WGS) entry which is preliminary data.</text>
</comment>
<dbReference type="EMBL" id="JAROAV010000010">
    <property type="protein sequence ID" value="MDF8263242.1"/>
    <property type="molecule type" value="Genomic_DNA"/>
</dbReference>
<name>A0ABT6C309_9MICO</name>
<organism evidence="1 2">
    <name type="scientific">Luteipulveratus flavus</name>
    <dbReference type="NCBI Taxonomy" id="3031728"/>
    <lineage>
        <taxon>Bacteria</taxon>
        <taxon>Bacillati</taxon>
        <taxon>Actinomycetota</taxon>
        <taxon>Actinomycetes</taxon>
        <taxon>Micrococcales</taxon>
        <taxon>Dermacoccaceae</taxon>
        <taxon>Luteipulveratus</taxon>
    </lineage>
</organism>
<proteinExistence type="predicted"/>
<evidence type="ECO:0000313" key="2">
    <source>
        <dbReference type="Proteomes" id="UP001528912"/>
    </source>
</evidence>
<sequence>MPDAEQITDRLQELAASAVAGRRVVIVCGVLAGATGRIEALRRNGASDVLVLALGTGTGDLPAGDDVRCVVCPGAPIRSIADEIRVWQQFVAAPPQEALDALAAFDPDCTALALCLLPVTLETYQGRDTLGGRPPAYTALEDKTLSLDLWSAAGVPHVEEIVLPVERDTLRAAAARLDQGHGTVWSADASDGMNGGADRVFWVRDDATATTAYEQLASYARCARLMPFLEGVPCSIHGIVLPDGVAALRPVELIVLRRPDSAKFVYAGISTGWDPAPTDREAMRDVARRAGAVLAERHGYRGAFGIDGVLTADGFRPHELNPRFSGGISTIGKGLPDLPLDRLHDLVLRGVDPGIPASDLEQTVVQAADAARYGSVYTLSTHVRPGRTTSVLVRRTPDGLRLTRDVDAADGELQLGPHLTGALVRYTPRAVAPGPRLAPLAPEVFALSDRLWGTALGPLAAAPAVR</sequence>
<gene>
    <name evidence="1" type="ORF">P4R38_03140</name>
</gene>
<reference evidence="1 2" key="1">
    <citation type="submission" date="2023-03" db="EMBL/GenBank/DDBJ databases">
        <title>YIM 133296 draft genome.</title>
        <authorList>
            <person name="Xiong L."/>
        </authorList>
    </citation>
    <scope>NUCLEOTIDE SEQUENCE [LARGE SCALE GENOMIC DNA]</scope>
    <source>
        <strain evidence="1 2">YIM 133296</strain>
    </source>
</reference>
<accession>A0ABT6C309</accession>